<name>A0A1Y5SL96_9RHOB</name>
<comment type="cofactor">
    <cofactor evidence="1">
        <name>FAD</name>
        <dbReference type="ChEBI" id="CHEBI:57692"/>
    </cofactor>
</comment>
<keyword evidence="4" id="KW-0274">FAD</keyword>
<evidence type="ECO:0000256" key="4">
    <source>
        <dbReference type="ARBA" id="ARBA00022827"/>
    </source>
</evidence>
<sequence length="459" mass="48723">MTLVEDLHAALGAKGVLTGRDAAPYGEDWTGKYKTQPLAVARPASTEEVSQVMRIAARHGAAVVPLSGRTGLVGGGAAEGALVLSLERMNRVREIRPAARLAVVEAGVILSALHAATEPHGLTFPMTFGAKDSAMLGGLMSTNAGGSNVLRYGNTRALVLGIEVVLPDGRVLDAMSELHKDNSGYDLKDLFIGAEGTLGVITAAVVKLVELPAHRGTAFVGLDRLDAALDLLNRLQSVTGGAVEAFEYMPEGYMALHRKLFPEAQPPLADLHPVQILVEVGAATKDVPEKMTEVLAAMLEDGSLSDAAIAQNAAQRAAFWKVRESAAELAFHCRPFVDSDISVPVDKVAAFLEAYEARFPEIDPGAEALVVSHLGDGNIHHTIWPKRQDPEVLDALRALVEEIVGELRGSFSAEHGIGHSKQATMARRKDPVAVSVMRAIKSALDPDDRMNPGKVLPPL</sequence>
<dbReference type="SUPFAM" id="SSF55103">
    <property type="entry name" value="FAD-linked oxidases, C-terminal domain"/>
    <property type="match status" value="1"/>
</dbReference>
<feature type="domain" description="FAD-binding PCMH-type" evidence="5">
    <location>
        <begin position="33"/>
        <end position="211"/>
    </location>
</feature>
<evidence type="ECO:0000313" key="7">
    <source>
        <dbReference type="Proteomes" id="UP000193409"/>
    </source>
</evidence>
<dbReference type="EC" id="1.-.-.-" evidence="6"/>
<dbReference type="AlphaFoldDB" id="A0A1Y5SL96"/>
<keyword evidence="6" id="KW-0560">Oxidoreductase</keyword>
<dbReference type="GO" id="GO:0016491">
    <property type="term" value="F:oxidoreductase activity"/>
    <property type="evidence" value="ECO:0007669"/>
    <property type="project" value="UniProtKB-KW"/>
</dbReference>
<dbReference type="Gene3D" id="3.30.70.2740">
    <property type="match status" value="1"/>
</dbReference>
<dbReference type="Gene3D" id="3.30.465.10">
    <property type="match status" value="1"/>
</dbReference>
<dbReference type="Pfam" id="PF01565">
    <property type="entry name" value="FAD_binding_4"/>
    <property type="match status" value="1"/>
</dbReference>
<dbReference type="RefSeq" id="WP_085868572.1">
    <property type="nucleotide sequence ID" value="NZ_FWFQ01000012.1"/>
</dbReference>
<dbReference type="InterPro" id="IPR051264">
    <property type="entry name" value="FAD-oxidored/transferase_4"/>
</dbReference>
<keyword evidence="3" id="KW-0285">Flavoprotein</keyword>
<dbReference type="PANTHER" id="PTHR43716">
    <property type="entry name" value="D-2-HYDROXYGLUTARATE DEHYDROGENASE, MITOCHONDRIAL"/>
    <property type="match status" value="1"/>
</dbReference>
<dbReference type="Gene3D" id="1.10.45.10">
    <property type="entry name" value="Vanillyl-alcohol Oxidase, Chain A, domain 4"/>
    <property type="match status" value="1"/>
</dbReference>
<dbReference type="Gene3D" id="3.30.43.10">
    <property type="entry name" value="Uridine Diphospho-n-acetylenolpyruvylglucosamine Reductase, domain 2"/>
    <property type="match status" value="1"/>
</dbReference>
<proteinExistence type="inferred from homology"/>
<evidence type="ECO:0000313" key="6">
    <source>
        <dbReference type="EMBL" id="SLN40447.1"/>
    </source>
</evidence>
<dbReference type="InterPro" id="IPR016167">
    <property type="entry name" value="FAD-bd_PCMH_sub1"/>
</dbReference>
<dbReference type="FunFam" id="1.10.45.10:FF:000001">
    <property type="entry name" value="D-lactate dehydrogenase mitochondrial"/>
    <property type="match status" value="1"/>
</dbReference>
<dbReference type="InterPro" id="IPR016164">
    <property type="entry name" value="FAD-linked_Oxase-like_C"/>
</dbReference>
<evidence type="ECO:0000256" key="1">
    <source>
        <dbReference type="ARBA" id="ARBA00001974"/>
    </source>
</evidence>
<evidence type="ECO:0000256" key="3">
    <source>
        <dbReference type="ARBA" id="ARBA00022630"/>
    </source>
</evidence>
<dbReference type="PROSITE" id="PS51387">
    <property type="entry name" value="FAD_PCMH"/>
    <property type="match status" value="1"/>
</dbReference>
<dbReference type="GO" id="GO:0022904">
    <property type="term" value="P:respiratory electron transport chain"/>
    <property type="evidence" value="ECO:0007669"/>
    <property type="project" value="TreeGrafter"/>
</dbReference>
<dbReference type="InterPro" id="IPR016171">
    <property type="entry name" value="Vanillyl_alc_oxidase_C-sub2"/>
</dbReference>
<dbReference type="EMBL" id="FWFQ01000012">
    <property type="protein sequence ID" value="SLN40447.1"/>
    <property type="molecule type" value="Genomic_DNA"/>
</dbReference>
<dbReference type="OrthoDB" id="9811557at2"/>
<dbReference type="Gene3D" id="3.30.70.2190">
    <property type="match status" value="1"/>
</dbReference>
<gene>
    <name evidence="6" type="ORF">PSA7680_02016</name>
</gene>
<dbReference type="Proteomes" id="UP000193409">
    <property type="component" value="Unassembled WGS sequence"/>
</dbReference>
<dbReference type="InterPro" id="IPR036318">
    <property type="entry name" value="FAD-bd_PCMH-like_sf"/>
</dbReference>
<evidence type="ECO:0000259" key="5">
    <source>
        <dbReference type="PROSITE" id="PS51387"/>
    </source>
</evidence>
<dbReference type="Pfam" id="PF02913">
    <property type="entry name" value="FAD-oxidase_C"/>
    <property type="match status" value="1"/>
</dbReference>
<dbReference type="PANTHER" id="PTHR43716:SF2">
    <property type="entry name" value="BLL6224 PROTEIN"/>
    <property type="match status" value="1"/>
</dbReference>
<dbReference type="GO" id="GO:0071949">
    <property type="term" value="F:FAD binding"/>
    <property type="evidence" value="ECO:0007669"/>
    <property type="project" value="InterPro"/>
</dbReference>
<accession>A0A1Y5SL96</accession>
<evidence type="ECO:0000256" key="2">
    <source>
        <dbReference type="ARBA" id="ARBA00008000"/>
    </source>
</evidence>
<comment type="similarity">
    <text evidence="2">Belongs to the FAD-binding oxidoreductase/transferase type 4 family.</text>
</comment>
<protein>
    <submittedName>
        <fullName evidence="6">Putative FAD-linked oxidoreductase</fullName>
        <ecNumber evidence="6">1.-.-.-</ecNumber>
    </submittedName>
</protein>
<organism evidence="6 7">
    <name type="scientific">Pseudoruegeria aquimaris</name>
    <dbReference type="NCBI Taxonomy" id="393663"/>
    <lineage>
        <taxon>Bacteria</taxon>
        <taxon>Pseudomonadati</taxon>
        <taxon>Pseudomonadota</taxon>
        <taxon>Alphaproteobacteria</taxon>
        <taxon>Rhodobacterales</taxon>
        <taxon>Roseobacteraceae</taxon>
        <taxon>Pseudoruegeria</taxon>
    </lineage>
</organism>
<reference evidence="6" key="1">
    <citation type="submission" date="2017-03" db="EMBL/GenBank/DDBJ databases">
        <authorList>
            <person name="Afonso C.L."/>
            <person name="Miller P.J."/>
            <person name="Scott M.A."/>
            <person name="Spackman E."/>
            <person name="Goraichik I."/>
            <person name="Dimitrov K.M."/>
            <person name="Suarez D.L."/>
            <person name="Swayne D.E."/>
        </authorList>
    </citation>
    <scope>NUCLEOTIDE SEQUENCE [LARGE SCALE GENOMIC DNA]</scope>
    <source>
        <strain evidence="6">CECT 7680</strain>
    </source>
</reference>
<dbReference type="InterPro" id="IPR006094">
    <property type="entry name" value="Oxid_FAD_bind_N"/>
</dbReference>
<dbReference type="SUPFAM" id="SSF56176">
    <property type="entry name" value="FAD-binding/transporter-associated domain-like"/>
    <property type="match status" value="1"/>
</dbReference>
<keyword evidence="7" id="KW-1185">Reference proteome</keyword>
<dbReference type="InterPro" id="IPR004113">
    <property type="entry name" value="FAD-bd_oxidored_4_C"/>
</dbReference>
<dbReference type="InterPro" id="IPR016166">
    <property type="entry name" value="FAD-bd_PCMH"/>
</dbReference>
<dbReference type="InterPro" id="IPR016169">
    <property type="entry name" value="FAD-bd_PCMH_sub2"/>
</dbReference>